<accession>A0A9D4JGA0</accession>
<comment type="caution">
    <text evidence="2">The sequence shown here is derived from an EMBL/GenBank/DDBJ whole genome shotgun (WGS) entry which is preliminary data.</text>
</comment>
<keyword evidence="3" id="KW-1185">Reference proteome</keyword>
<dbReference type="Proteomes" id="UP000828390">
    <property type="component" value="Unassembled WGS sequence"/>
</dbReference>
<evidence type="ECO:0000313" key="3">
    <source>
        <dbReference type="Proteomes" id="UP000828390"/>
    </source>
</evidence>
<feature type="transmembrane region" description="Helical" evidence="1">
    <location>
        <begin position="25"/>
        <end position="48"/>
    </location>
</feature>
<gene>
    <name evidence="2" type="ORF">DPMN_135980</name>
</gene>
<keyword evidence="1" id="KW-1133">Transmembrane helix</keyword>
<dbReference type="AlphaFoldDB" id="A0A9D4JGA0"/>
<proteinExistence type="predicted"/>
<keyword evidence="1" id="KW-0472">Membrane</keyword>
<sequence length="139" mass="15606">MEGNSSHENIADVNLASLVPVWTKVALTAFIGIAFVLGIPGNSFVIFLHVKLQRKTFTDWMSSNLFASMAKGYTNKWTCGRYHLETKSNALNTDYLINVERCHNFCVVYITTNDSRGARYSSEDKNGGDILSFETVLRE</sequence>
<dbReference type="EMBL" id="JAIWYP010000006">
    <property type="protein sequence ID" value="KAH3807633.1"/>
    <property type="molecule type" value="Genomic_DNA"/>
</dbReference>
<keyword evidence="1" id="KW-0812">Transmembrane</keyword>
<reference evidence="2" key="2">
    <citation type="submission" date="2020-11" db="EMBL/GenBank/DDBJ databases">
        <authorList>
            <person name="McCartney M.A."/>
            <person name="Auch B."/>
            <person name="Kono T."/>
            <person name="Mallez S."/>
            <person name="Becker A."/>
            <person name="Gohl D.M."/>
            <person name="Silverstein K.A.T."/>
            <person name="Koren S."/>
            <person name="Bechman K.B."/>
            <person name="Herman A."/>
            <person name="Abrahante J.E."/>
            <person name="Garbe J."/>
        </authorList>
    </citation>
    <scope>NUCLEOTIDE SEQUENCE</scope>
    <source>
        <strain evidence="2">Duluth1</strain>
        <tissue evidence="2">Whole animal</tissue>
    </source>
</reference>
<name>A0A9D4JGA0_DREPO</name>
<protein>
    <submittedName>
        <fullName evidence="2">Uncharacterized protein</fullName>
    </submittedName>
</protein>
<organism evidence="2 3">
    <name type="scientific">Dreissena polymorpha</name>
    <name type="common">Zebra mussel</name>
    <name type="synonym">Mytilus polymorpha</name>
    <dbReference type="NCBI Taxonomy" id="45954"/>
    <lineage>
        <taxon>Eukaryota</taxon>
        <taxon>Metazoa</taxon>
        <taxon>Spiralia</taxon>
        <taxon>Lophotrochozoa</taxon>
        <taxon>Mollusca</taxon>
        <taxon>Bivalvia</taxon>
        <taxon>Autobranchia</taxon>
        <taxon>Heteroconchia</taxon>
        <taxon>Euheterodonta</taxon>
        <taxon>Imparidentia</taxon>
        <taxon>Neoheterodontei</taxon>
        <taxon>Myida</taxon>
        <taxon>Dreissenoidea</taxon>
        <taxon>Dreissenidae</taxon>
        <taxon>Dreissena</taxon>
    </lineage>
</organism>
<reference evidence="2" key="1">
    <citation type="journal article" date="2019" name="bioRxiv">
        <title>The Genome of the Zebra Mussel, Dreissena polymorpha: A Resource for Invasive Species Research.</title>
        <authorList>
            <person name="McCartney M.A."/>
            <person name="Auch B."/>
            <person name="Kono T."/>
            <person name="Mallez S."/>
            <person name="Zhang Y."/>
            <person name="Obille A."/>
            <person name="Becker A."/>
            <person name="Abrahante J.E."/>
            <person name="Garbe J."/>
            <person name="Badalamenti J.P."/>
            <person name="Herman A."/>
            <person name="Mangelson H."/>
            <person name="Liachko I."/>
            <person name="Sullivan S."/>
            <person name="Sone E.D."/>
            <person name="Koren S."/>
            <person name="Silverstein K.A.T."/>
            <person name="Beckman K.B."/>
            <person name="Gohl D.M."/>
        </authorList>
    </citation>
    <scope>NUCLEOTIDE SEQUENCE</scope>
    <source>
        <strain evidence="2">Duluth1</strain>
        <tissue evidence="2">Whole animal</tissue>
    </source>
</reference>
<evidence type="ECO:0000313" key="2">
    <source>
        <dbReference type="EMBL" id="KAH3807633.1"/>
    </source>
</evidence>
<evidence type="ECO:0000256" key="1">
    <source>
        <dbReference type="SAM" id="Phobius"/>
    </source>
</evidence>